<evidence type="ECO:0000313" key="2">
    <source>
        <dbReference type="EMBL" id="PIO39038.1"/>
    </source>
</evidence>
<name>A0A2G9SFX8_AQUCT</name>
<sequence>MFGLEERLAALITSSQKGRKHIRSISTTQDPQTEEQWEGGSSGEGPSASQAEKLLVQSLTEMVRTTFKLPLTESVEKPTSCLGSLKPPHALHAFPVHRWKSLCILSGFTQISIFSLLKSFQHFILWRKNLLRCGVYQQLTLLYPL</sequence>
<reference evidence="3" key="1">
    <citation type="journal article" date="2017" name="Nat. Commun.">
        <title>The North American bullfrog draft genome provides insight into hormonal regulation of long noncoding RNA.</title>
        <authorList>
            <person name="Hammond S.A."/>
            <person name="Warren R.L."/>
            <person name="Vandervalk B.P."/>
            <person name="Kucuk E."/>
            <person name="Khan H."/>
            <person name="Gibb E.A."/>
            <person name="Pandoh P."/>
            <person name="Kirk H."/>
            <person name="Zhao Y."/>
            <person name="Jones M."/>
            <person name="Mungall A.J."/>
            <person name="Coope R."/>
            <person name="Pleasance S."/>
            <person name="Moore R.A."/>
            <person name="Holt R.A."/>
            <person name="Round J.M."/>
            <person name="Ohora S."/>
            <person name="Walle B.V."/>
            <person name="Veldhoen N."/>
            <person name="Helbing C.C."/>
            <person name="Birol I."/>
        </authorList>
    </citation>
    <scope>NUCLEOTIDE SEQUENCE [LARGE SCALE GENOMIC DNA]</scope>
</reference>
<evidence type="ECO:0000256" key="1">
    <source>
        <dbReference type="SAM" id="MobiDB-lite"/>
    </source>
</evidence>
<feature type="region of interest" description="Disordered" evidence="1">
    <location>
        <begin position="20"/>
        <end position="49"/>
    </location>
</feature>
<protein>
    <submittedName>
        <fullName evidence="2">Uncharacterized protein</fullName>
    </submittedName>
</protein>
<evidence type="ECO:0000313" key="3">
    <source>
        <dbReference type="Proteomes" id="UP000228934"/>
    </source>
</evidence>
<dbReference type="Proteomes" id="UP000228934">
    <property type="component" value="Unassembled WGS sequence"/>
</dbReference>
<keyword evidence="3" id="KW-1185">Reference proteome</keyword>
<gene>
    <name evidence="2" type="ORF">AB205_0093370</name>
</gene>
<dbReference type="AlphaFoldDB" id="A0A2G9SFX8"/>
<dbReference type="EMBL" id="KV925072">
    <property type="protein sequence ID" value="PIO39038.1"/>
    <property type="molecule type" value="Genomic_DNA"/>
</dbReference>
<organism evidence="2 3">
    <name type="scientific">Aquarana catesbeiana</name>
    <name type="common">American bullfrog</name>
    <name type="synonym">Rana catesbeiana</name>
    <dbReference type="NCBI Taxonomy" id="8400"/>
    <lineage>
        <taxon>Eukaryota</taxon>
        <taxon>Metazoa</taxon>
        <taxon>Chordata</taxon>
        <taxon>Craniata</taxon>
        <taxon>Vertebrata</taxon>
        <taxon>Euteleostomi</taxon>
        <taxon>Amphibia</taxon>
        <taxon>Batrachia</taxon>
        <taxon>Anura</taxon>
        <taxon>Neobatrachia</taxon>
        <taxon>Ranoidea</taxon>
        <taxon>Ranidae</taxon>
        <taxon>Aquarana</taxon>
    </lineage>
</organism>
<feature type="non-terminal residue" evidence="2">
    <location>
        <position position="145"/>
    </location>
</feature>
<proteinExistence type="predicted"/>
<accession>A0A2G9SFX8</accession>